<name>A0A7M1R119_9ACTO</name>
<evidence type="ECO:0000313" key="3">
    <source>
        <dbReference type="Proteomes" id="UP000594961"/>
    </source>
</evidence>
<accession>A0A7M1R119</accession>
<evidence type="ECO:0000259" key="1">
    <source>
        <dbReference type="Pfam" id="PF22649"/>
    </source>
</evidence>
<proteinExistence type="predicted"/>
<sequence>MVTISDIPSIRLHSPQRVKNALANRRPGAIPTDGRKLLIIACDHPARGALGAGEDSSAMANRAELLERCMIALSRPGVNGFLGTADLIEDLTLLGALDNKLVFGSMNRTGLQGSAFEIDDRFGCYTPEAIAAYNLDGGKTLTRICLEDSHTPHTLEATAHAVDQLAKLNKVAMIEPFISTWKNGRIVNDLSADAVITSIAIASALGSTSAHTWLKLPYTEDMERVLESTTLPSLILGGEVPADPDKALSSWAQAMTYPNVFGLVIGRSLLFPHGGDVQQAVDNAVELL</sequence>
<organism evidence="2 3">
    <name type="scientific">Trueperella pecoris</name>
    <dbReference type="NCBI Taxonomy" id="2733571"/>
    <lineage>
        <taxon>Bacteria</taxon>
        <taxon>Bacillati</taxon>
        <taxon>Actinomycetota</taxon>
        <taxon>Actinomycetes</taxon>
        <taxon>Actinomycetales</taxon>
        <taxon>Actinomycetaceae</taxon>
        <taxon>Trueperella</taxon>
    </lineage>
</organism>
<dbReference type="InterPro" id="IPR013785">
    <property type="entry name" value="Aldolase_TIM"/>
</dbReference>
<reference evidence="2 3" key="1">
    <citation type="submission" date="2020-10" db="EMBL/GenBank/DDBJ databases">
        <title>Trueperella pecoris sp. nov. isolated from bovine and porcine specimens.</title>
        <authorList>
            <person name="Schoenecker L."/>
            <person name="Schnydrig P."/>
            <person name="Brodard I."/>
            <person name="Thomann A."/>
            <person name="Hemphill A."/>
            <person name="Rodriguez-Campos S."/>
            <person name="Perreten V."/>
            <person name="Jores J."/>
            <person name="Kittl S."/>
        </authorList>
    </citation>
    <scope>NUCLEOTIDE SEQUENCE [LARGE SCALE GENOMIC DNA]</scope>
    <source>
        <strain evidence="2 3">19OD0592</strain>
    </source>
</reference>
<dbReference type="Proteomes" id="UP000594961">
    <property type="component" value="Chromosome"/>
</dbReference>
<dbReference type="InterPro" id="IPR054574">
    <property type="entry name" value="Cgl0159_dom"/>
</dbReference>
<dbReference type="SUPFAM" id="SSF51569">
    <property type="entry name" value="Aldolase"/>
    <property type="match status" value="1"/>
</dbReference>
<protein>
    <submittedName>
        <fullName evidence="2">Deoxyribose-phosphate aldolase</fullName>
    </submittedName>
</protein>
<evidence type="ECO:0000313" key="2">
    <source>
        <dbReference type="EMBL" id="QOR47856.1"/>
    </source>
</evidence>
<gene>
    <name evidence="2" type="ORF">INS90_00630</name>
</gene>
<dbReference type="Pfam" id="PF22649">
    <property type="entry name" value="Cgl0159"/>
    <property type="match status" value="1"/>
</dbReference>
<dbReference type="RefSeq" id="WP_197553541.1">
    <property type="nucleotide sequence ID" value="NZ_CP063212.1"/>
</dbReference>
<feature type="domain" description="Cgl0159-like" evidence="1">
    <location>
        <begin position="36"/>
        <end position="285"/>
    </location>
</feature>
<dbReference type="Gene3D" id="3.20.20.70">
    <property type="entry name" value="Aldolase class I"/>
    <property type="match status" value="1"/>
</dbReference>
<dbReference type="EMBL" id="CP063212">
    <property type="protein sequence ID" value="QOR47856.1"/>
    <property type="molecule type" value="Genomic_DNA"/>
</dbReference>
<dbReference type="AlphaFoldDB" id="A0A7M1R119"/>